<dbReference type="EMBL" id="LLZH01000303">
    <property type="protein sequence ID" value="KUL26949.1"/>
    <property type="molecule type" value="Genomic_DNA"/>
</dbReference>
<sequence>MLPAAVVAAGRRAEAAGFGYSSEPLTGRLLATLSAAVRPGGRILELGTGAGVGLAWIGHGLGARRDVQVVSVEQDEGLAAAVTAAGLPYGCKVFVGDAATLLAELGRFDLIFADAPAGKWTGLDRTIAALAEGGVLLVDDMDPRRYTEAEHVAVVDGIRRTLTGHDALVTTELPVGSGLILAARR</sequence>
<dbReference type="Proteomes" id="UP000053244">
    <property type="component" value="Unassembled WGS sequence"/>
</dbReference>
<gene>
    <name evidence="1" type="ORF">ADL15_37015</name>
</gene>
<reference evidence="1 2" key="1">
    <citation type="submission" date="2015-10" db="EMBL/GenBank/DDBJ databases">
        <authorList>
            <person name="Gilbert D.G."/>
        </authorList>
    </citation>
    <scope>NUCLEOTIDE SEQUENCE [LARGE SCALE GENOMIC DNA]</scope>
    <source>
        <strain evidence="1 2">NRRL B-16712</strain>
    </source>
</reference>
<dbReference type="CDD" id="cd02440">
    <property type="entry name" value="AdoMet_MTases"/>
    <property type="match status" value="1"/>
</dbReference>
<dbReference type="PANTHER" id="PTHR43167:SF1">
    <property type="entry name" value="PUTATIVE (AFU_ORTHOLOGUE AFUA_6G01830)-RELATED"/>
    <property type="match status" value="1"/>
</dbReference>
<dbReference type="AlphaFoldDB" id="A0A117MNF7"/>
<keyword evidence="2" id="KW-1185">Reference proteome</keyword>
<dbReference type="Gene3D" id="3.40.50.150">
    <property type="entry name" value="Vaccinia Virus protein VP39"/>
    <property type="match status" value="1"/>
</dbReference>
<dbReference type="PANTHER" id="PTHR43167">
    <property type="entry name" value="PUTATIVE (AFU_ORTHOLOGUE AFUA_6G01830)-RELATED"/>
    <property type="match status" value="1"/>
</dbReference>
<evidence type="ECO:0000313" key="1">
    <source>
        <dbReference type="EMBL" id="KUL26949.1"/>
    </source>
</evidence>
<dbReference type="InterPro" id="IPR029063">
    <property type="entry name" value="SAM-dependent_MTases_sf"/>
</dbReference>
<accession>A0A117MNF7</accession>
<proteinExistence type="predicted"/>
<dbReference type="SUPFAM" id="SSF53335">
    <property type="entry name" value="S-adenosyl-L-methionine-dependent methyltransferases"/>
    <property type="match status" value="1"/>
</dbReference>
<protein>
    <recommendedName>
        <fullName evidence="3">Methyltransferase</fullName>
    </recommendedName>
</protein>
<name>A0A117MNF7_9ACTN</name>
<dbReference type="Pfam" id="PF13578">
    <property type="entry name" value="Methyltransf_24"/>
    <property type="match status" value="1"/>
</dbReference>
<evidence type="ECO:0000313" key="2">
    <source>
        <dbReference type="Proteomes" id="UP000053244"/>
    </source>
</evidence>
<organism evidence="1 2">
    <name type="scientific">Actinoplanes awajinensis subsp. mycoplanecinus</name>
    <dbReference type="NCBI Taxonomy" id="135947"/>
    <lineage>
        <taxon>Bacteria</taxon>
        <taxon>Bacillati</taxon>
        <taxon>Actinomycetota</taxon>
        <taxon>Actinomycetes</taxon>
        <taxon>Micromonosporales</taxon>
        <taxon>Micromonosporaceae</taxon>
        <taxon>Actinoplanes</taxon>
    </lineage>
</organism>
<comment type="caution">
    <text evidence="1">The sequence shown here is derived from an EMBL/GenBank/DDBJ whole genome shotgun (WGS) entry which is preliminary data.</text>
</comment>
<evidence type="ECO:0008006" key="3">
    <source>
        <dbReference type="Google" id="ProtNLM"/>
    </source>
</evidence>